<dbReference type="GO" id="GO:0016616">
    <property type="term" value="F:oxidoreductase activity, acting on the CH-OH group of donors, NAD or NADP as acceptor"/>
    <property type="evidence" value="ECO:0007669"/>
    <property type="project" value="TreeGrafter"/>
</dbReference>
<dbReference type="PANTHER" id="PTHR42760">
    <property type="entry name" value="SHORT-CHAIN DEHYDROGENASES/REDUCTASES FAMILY MEMBER"/>
    <property type="match status" value="1"/>
</dbReference>
<proteinExistence type="inferred from homology"/>
<dbReference type="AlphaFoldDB" id="A0A1F8EJ38"/>
<sequence>MSNRFSLEGKTVVLTGAGGFFGRYFTKAFLDEGAKVILIDISMEGMESFLKEYGNRYQLFFVDLYDRKEAQECYDQIIFANKVNVLVNNAFDFGKKTGFNTQDGKLGNATYEQLLASFESGAYWAIQATQTVGFAMKKHGSGSIINISSMYAISVPPPNLYEGTDRFNPPGYSMAKAGLLQFTKYAASFLSPEVRVNAISPGAIPNLEKKAHNSISENDPVLQKLSKKILLQRMGHPRDLTGGLIYLASDASSYVTGQNIVIDGGFTIT</sequence>
<comment type="similarity">
    <text evidence="1">Belongs to the short-chain dehydrogenases/reductases (SDR) family.</text>
</comment>
<dbReference type="PRINTS" id="PR00081">
    <property type="entry name" value="GDHRDH"/>
</dbReference>
<dbReference type="Pfam" id="PF13561">
    <property type="entry name" value="adh_short_C2"/>
    <property type="match status" value="1"/>
</dbReference>
<evidence type="ECO:0000256" key="1">
    <source>
        <dbReference type="ARBA" id="ARBA00006484"/>
    </source>
</evidence>
<dbReference type="SUPFAM" id="SSF51735">
    <property type="entry name" value="NAD(P)-binding Rossmann-fold domains"/>
    <property type="match status" value="1"/>
</dbReference>
<dbReference type="Gene3D" id="3.40.50.720">
    <property type="entry name" value="NAD(P)-binding Rossmann-like Domain"/>
    <property type="match status" value="1"/>
</dbReference>
<protein>
    <recommendedName>
        <fullName evidence="4">Short-chain dehydrogenase</fullName>
    </recommendedName>
</protein>
<evidence type="ECO:0000313" key="2">
    <source>
        <dbReference type="EMBL" id="OGN00823.1"/>
    </source>
</evidence>
<dbReference type="EMBL" id="MGJD01000014">
    <property type="protein sequence ID" value="OGN00823.1"/>
    <property type="molecule type" value="Genomic_DNA"/>
</dbReference>
<name>A0A1F8EJ38_9BACT</name>
<dbReference type="InterPro" id="IPR002347">
    <property type="entry name" value="SDR_fam"/>
</dbReference>
<reference evidence="2 3" key="1">
    <citation type="journal article" date="2016" name="Nat. Commun.">
        <title>Thousands of microbial genomes shed light on interconnected biogeochemical processes in an aquifer system.</title>
        <authorList>
            <person name="Anantharaman K."/>
            <person name="Brown C.T."/>
            <person name="Hug L.A."/>
            <person name="Sharon I."/>
            <person name="Castelle C.J."/>
            <person name="Probst A.J."/>
            <person name="Thomas B.C."/>
            <person name="Singh A."/>
            <person name="Wilkins M.J."/>
            <person name="Karaoz U."/>
            <person name="Brodie E.L."/>
            <person name="Williams K.H."/>
            <person name="Hubbard S.S."/>
            <person name="Banfield J.F."/>
        </authorList>
    </citation>
    <scope>NUCLEOTIDE SEQUENCE [LARGE SCALE GENOMIC DNA]</scope>
</reference>
<evidence type="ECO:0008006" key="4">
    <source>
        <dbReference type="Google" id="ProtNLM"/>
    </source>
</evidence>
<evidence type="ECO:0000313" key="3">
    <source>
        <dbReference type="Proteomes" id="UP000177117"/>
    </source>
</evidence>
<dbReference type="Proteomes" id="UP000177117">
    <property type="component" value="Unassembled WGS sequence"/>
</dbReference>
<organism evidence="2 3">
    <name type="scientific">Candidatus Yanofskybacteria bacterium RIFCSPHIGHO2_01_FULL_41_53</name>
    <dbReference type="NCBI Taxonomy" id="1802663"/>
    <lineage>
        <taxon>Bacteria</taxon>
        <taxon>Candidatus Yanofskyibacteriota</taxon>
    </lineage>
</organism>
<accession>A0A1F8EJ38</accession>
<dbReference type="PRINTS" id="PR00080">
    <property type="entry name" value="SDRFAMILY"/>
</dbReference>
<gene>
    <name evidence="2" type="ORF">A2650_02965</name>
</gene>
<dbReference type="InterPro" id="IPR036291">
    <property type="entry name" value="NAD(P)-bd_dom_sf"/>
</dbReference>
<comment type="caution">
    <text evidence="2">The sequence shown here is derived from an EMBL/GenBank/DDBJ whole genome shotgun (WGS) entry which is preliminary data.</text>
</comment>